<comment type="similarity">
    <text evidence="2">Belongs to the dUTPase family.</text>
</comment>
<dbReference type="GO" id="GO:0000287">
    <property type="term" value="F:magnesium ion binding"/>
    <property type="evidence" value="ECO:0007669"/>
    <property type="project" value="InterPro"/>
</dbReference>
<evidence type="ECO:0000313" key="7">
    <source>
        <dbReference type="EMBL" id="AEA06951.1"/>
    </source>
</evidence>
<evidence type="ECO:0000256" key="5">
    <source>
        <dbReference type="ARBA" id="ARBA00023080"/>
    </source>
</evidence>
<dbReference type="Proteomes" id="UP000203366">
    <property type="component" value="Segment"/>
</dbReference>
<protein>
    <recommendedName>
        <fullName evidence="3">dUTP diphosphatase</fullName>
        <ecNumber evidence="3">3.6.1.23</ecNumber>
    </recommendedName>
</protein>
<dbReference type="OrthoDB" id="12539at10239"/>
<dbReference type="InterPro" id="IPR008181">
    <property type="entry name" value="dUTPase"/>
</dbReference>
<dbReference type="RefSeq" id="YP_004347063.1">
    <property type="nucleotide sequence ID" value="NC_015326.1"/>
</dbReference>
<dbReference type="GeneID" id="10399683"/>
<dbReference type="CDD" id="cd07557">
    <property type="entry name" value="trimeric_dUTPase"/>
    <property type="match status" value="1"/>
</dbReference>
<feature type="domain" description="dUTPase-like" evidence="6">
    <location>
        <begin position="9"/>
        <end position="119"/>
    </location>
</feature>
<dbReference type="NCBIfam" id="TIGR00576">
    <property type="entry name" value="dut"/>
    <property type="match status" value="1"/>
</dbReference>
<dbReference type="GO" id="GO:0006226">
    <property type="term" value="P:dUMP biosynthetic process"/>
    <property type="evidence" value="ECO:0007669"/>
    <property type="project" value="InterPro"/>
</dbReference>
<evidence type="ECO:0000256" key="2">
    <source>
        <dbReference type="ARBA" id="ARBA00006581"/>
    </source>
</evidence>
<dbReference type="InterPro" id="IPR033704">
    <property type="entry name" value="dUTPase_trimeric"/>
</dbReference>
<sequence length="121" mass="13312">MDIRANIDKAITLRPLRRVLIPTGIHIALPEHLEAQIRPRSGLAYKNGVTVLNAPGTIDSDFRGEIKALIINLSQEDFVINDGDRIAQMVIAPVTKIQWEQVLDLDETKRGEGGFGSTGVQ</sequence>
<dbReference type="GO" id="GO:0004170">
    <property type="term" value="F:dUTP diphosphatase activity"/>
    <property type="evidence" value="ECO:0007669"/>
    <property type="project" value="UniProtKB-EC"/>
</dbReference>
<accession>F2WL28</accession>
<reference evidence="7 8" key="1">
    <citation type="journal article" date="2011" name="Environ. Microbiol.">
        <title>Lausannevirus, a giant amoebal virus encoding histone doublets.</title>
        <authorList>
            <person name="Thomas V."/>
            <person name="Bertelli C."/>
            <person name="Collyn F."/>
            <person name="Casson N."/>
            <person name="Telenti A."/>
            <person name="Goesmann A."/>
            <person name="Croxatto A."/>
            <person name="Greub G."/>
        </authorList>
    </citation>
    <scope>NUCLEOTIDE SEQUENCE [LARGE SCALE GENOMIC DNA]</scope>
    <source>
        <strain evidence="7">7715</strain>
    </source>
</reference>
<dbReference type="KEGG" id="vg:10399683"/>
<dbReference type="Gene3D" id="2.70.40.10">
    <property type="match status" value="1"/>
</dbReference>
<keyword evidence="4 7" id="KW-0378">Hydrolase</keyword>
<dbReference type="GO" id="GO:0046081">
    <property type="term" value="P:dUTP catabolic process"/>
    <property type="evidence" value="ECO:0007669"/>
    <property type="project" value="InterPro"/>
</dbReference>
<dbReference type="EMBL" id="HQ113105">
    <property type="protein sequence ID" value="AEA06951.1"/>
    <property type="molecule type" value="Genomic_DNA"/>
</dbReference>
<dbReference type="PANTHER" id="PTHR11241">
    <property type="entry name" value="DEOXYURIDINE 5'-TRIPHOSPHATE NUCLEOTIDOHYDROLASE"/>
    <property type="match status" value="1"/>
</dbReference>
<organism evidence="7 8">
    <name type="scientific">Lausannevirus</name>
    <dbReference type="NCBI Taxonomy" id="999883"/>
    <lineage>
        <taxon>Viruses</taxon>
        <taxon>Varidnaviria</taxon>
        <taxon>Bamfordvirae</taxon>
        <taxon>Nucleocytoviricota</taxon>
        <taxon>Megaviricetes</taxon>
        <taxon>Pimascovirales</taxon>
        <taxon>Pimascovirales incertae sedis</taxon>
        <taxon>Marseilleviridae</taxon>
        <taxon>Losannavirus</taxon>
        <taxon>Losannavirus lausannense</taxon>
    </lineage>
</organism>
<comment type="function">
    <text evidence="1">This enzyme is involved in nucleotide metabolism: it produces dUMP, the immediate precursor of thymidine nucleotides and it decreases the intracellular concentration of dUTP so that uracil cannot be incorporated into DNA.</text>
</comment>
<keyword evidence="5" id="KW-0546">Nucleotide metabolism</keyword>
<evidence type="ECO:0000313" key="8">
    <source>
        <dbReference type="Proteomes" id="UP000203366"/>
    </source>
</evidence>
<dbReference type="SUPFAM" id="SSF51283">
    <property type="entry name" value="dUTPase-like"/>
    <property type="match status" value="1"/>
</dbReference>
<dbReference type="Pfam" id="PF00692">
    <property type="entry name" value="dUTPase"/>
    <property type="match status" value="1"/>
</dbReference>
<gene>
    <name evidence="7" type="primary">dut</name>
    <name evidence="7" type="ORF">LAU_0098</name>
</gene>
<name>F2WL28_9VIRU</name>
<dbReference type="InterPro" id="IPR029054">
    <property type="entry name" value="dUTPase-like"/>
</dbReference>
<proteinExistence type="inferred from homology"/>
<dbReference type="NCBIfam" id="NF001862">
    <property type="entry name" value="PRK00601.1"/>
    <property type="match status" value="1"/>
</dbReference>
<dbReference type="PANTHER" id="PTHR11241:SF0">
    <property type="entry name" value="DEOXYURIDINE 5'-TRIPHOSPHATE NUCLEOTIDOHYDROLASE"/>
    <property type="match status" value="1"/>
</dbReference>
<evidence type="ECO:0000259" key="6">
    <source>
        <dbReference type="Pfam" id="PF00692"/>
    </source>
</evidence>
<dbReference type="InterPro" id="IPR036157">
    <property type="entry name" value="dUTPase-like_sf"/>
</dbReference>
<evidence type="ECO:0000256" key="4">
    <source>
        <dbReference type="ARBA" id="ARBA00022801"/>
    </source>
</evidence>
<evidence type="ECO:0000256" key="1">
    <source>
        <dbReference type="ARBA" id="ARBA00003495"/>
    </source>
</evidence>
<dbReference type="EC" id="3.6.1.23" evidence="3"/>
<evidence type="ECO:0000256" key="3">
    <source>
        <dbReference type="ARBA" id="ARBA00012379"/>
    </source>
</evidence>
<keyword evidence="8" id="KW-1185">Reference proteome</keyword>